<name>A0A6V7QZ52_ANACO</name>
<dbReference type="PRINTS" id="PR00171">
    <property type="entry name" value="SUGRTRNSPORT"/>
</dbReference>
<dbReference type="PANTHER" id="PTHR23500">
    <property type="entry name" value="SOLUTE CARRIER FAMILY 2, FACILITATED GLUCOSE TRANSPORTER"/>
    <property type="match status" value="1"/>
</dbReference>
<protein>
    <recommendedName>
        <fullName evidence="11">Major facilitator superfamily (MFS) profile domain-containing protein</fullName>
    </recommendedName>
</protein>
<keyword evidence="3" id="KW-0813">Transport</keyword>
<dbReference type="PROSITE" id="PS00217">
    <property type="entry name" value="SUGAR_TRANSPORT_2"/>
    <property type="match status" value="1"/>
</dbReference>
<feature type="transmembrane region" description="Helical" evidence="10">
    <location>
        <begin position="58"/>
        <end position="78"/>
    </location>
</feature>
<dbReference type="EMBL" id="CAJEUB010000068">
    <property type="protein sequence ID" value="CAD1848116.1"/>
    <property type="molecule type" value="Genomic_DNA"/>
</dbReference>
<feature type="domain" description="Major facilitator superfamily (MFS) profile" evidence="11">
    <location>
        <begin position="65"/>
        <end position="533"/>
    </location>
</feature>
<keyword evidence="7 10" id="KW-1133">Transmembrane helix</keyword>
<feature type="transmembrane region" description="Helical" evidence="10">
    <location>
        <begin position="376"/>
        <end position="397"/>
    </location>
</feature>
<evidence type="ECO:0000256" key="7">
    <source>
        <dbReference type="ARBA" id="ARBA00022989"/>
    </source>
</evidence>
<proteinExistence type="inferred from homology"/>
<dbReference type="InterPro" id="IPR044778">
    <property type="entry name" value="MFS_STP/MST-like_plant"/>
</dbReference>
<organism evidence="12">
    <name type="scientific">Ananas comosus var. bracteatus</name>
    <name type="common">red pineapple</name>
    <dbReference type="NCBI Taxonomy" id="296719"/>
    <lineage>
        <taxon>Eukaryota</taxon>
        <taxon>Viridiplantae</taxon>
        <taxon>Streptophyta</taxon>
        <taxon>Embryophyta</taxon>
        <taxon>Tracheophyta</taxon>
        <taxon>Spermatophyta</taxon>
        <taxon>Magnoliopsida</taxon>
        <taxon>Liliopsida</taxon>
        <taxon>Poales</taxon>
        <taxon>Bromeliaceae</taxon>
        <taxon>Bromelioideae</taxon>
        <taxon>Ananas</taxon>
    </lineage>
</organism>
<dbReference type="CDD" id="cd17361">
    <property type="entry name" value="MFS_STP"/>
    <property type="match status" value="1"/>
</dbReference>
<dbReference type="GO" id="GO:0015145">
    <property type="term" value="F:monosaccharide transmembrane transporter activity"/>
    <property type="evidence" value="ECO:0007669"/>
    <property type="project" value="InterPro"/>
</dbReference>
<reference evidence="12" key="1">
    <citation type="submission" date="2020-07" db="EMBL/GenBank/DDBJ databases">
        <authorList>
            <person name="Lin J."/>
        </authorList>
    </citation>
    <scope>NUCLEOTIDE SEQUENCE</scope>
</reference>
<evidence type="ECO:0000259" key="11">
    <source>
        <dbReference type="PROSITE" id="PS50850"/>
    </source>
</evidence>
<dbReference type="InterPro" id="IPR020846">
    <property type="entry name" value="MFS_dom"/>
</dbReference>
<feature type="transmembrane region" description="Helical" evidence="10">
    <location>
        <begin position="209"/>
        <end position="231"/>
    </location>
</feature>
<feature type="transmembrane region" description="Helical" evidence="10">
    <location>
        <begin position="120"/>
        <end position="143"/>
    </location>
</feature>
<dbReference type="InterPro" id="IPR005829">
    <property type="entry name" value="Sugar_transporter_CS"/>
</dbReference>
<sequence>MGIRGCRTPLTTPEEIIIIVIVGKSRGGGGGGGGCGDGGGFGGGGEGGRRADLYEGRITSYFVLACIVGSLGGSLFGYDLGVSSGVTSMDEFLKEFFPSVYRRKQAHLHETDYCKYDNQVLTLFTSSLYFAGLVSTFAASLVTRSYGRRISIMVGSVSFFFGGVINAAAQNIAMLIIGRILLGVGIGFGNQAVPLYLSEIAPYKIRGAVNQLFQLTTCLGILVADVVNYFTEKIHPWGWRLSLGLAVVPATLIFVGGFFLPETPTASSSRVALTKPARSWKRYTARNNRFSLKTIVVTVRGTPKVDAEFEDLKEASEAARAVKNPFRNLLKPRNRPQLIIGALGIPAFQQLTGQNSILFYAPVIFQSLGFGSGASLYASIITGSMLVVGALVSMSVVDRLGRRFLFIEAGIQMIGSMVRKNNRHSNPGAEIRARGDPLEGRGGPARRHDLPLRRGVWVVVGPLGWLVPSELFPLEMRSAGQSVVVCVNLFFTAAIAQCFLAALCHLRYGVFILFAGLILIMSIFIILLLPETKQVPIEEISQLFEKHWYWKHIVSKDVELVQRHQKQQQQEAKTAAAV</sequence>
<comment type="subcellular location">
    <subcellularLocation>
        <location evidence="1">Membrane</location>
        <topology evidence="1">Multi-pass membrane protein</topology>
    </subcellularLocation>
</comment>
<feature type="transmembrane region" description="Helical" evidence="10">
    <location>
        <begin position="175"/>
        <end position="197"/>
    </location>
</feature>
<evidence type="ECO:0000256" key="3">
    <source>
        <dbReference type="ARBA" id="ARBA00022448"/>
    </source>
</evidence>
<feature type="transmembrane region" description="Helical" evidence="10">
    <location>
        <begin position="237"/>
        <end position="260"/>
    </location>
</feature>
<evidence type="ECO:0000256" key="4">
    <source>
        <dbReference type="ARBA" id="ARBA00022597"/>
    </source>
</evidence>
<dbReference type="InterPro" id="IPR003663">
    <property type="entry name" value="Sugar/inositol_transpt"/>
</dbReference>
<dbReference type="PANTHER" id="PTHR23500:SF14">
    <property type="entry name" value="SUGAR TRANSPORT PROTEIN 14"/>
    <property type="match status" value="1"/>
</dbReference>
<keyword evidence="5 10" id="KW-0812">Transmembrane</keyword>
<dbReference type="AlphaFoldDB" id="A0A6V7QZ52"/>
<dbReference type="Pfam" id="PF00083">
    <property type="entry name" value="Sugar_tr"/>
    <property type="match status" value="2"/>
</dbReference>
<dbReference type="GO" id="GO:0015293">
    <property type="term" value="F:symporter activity"/>
    <property type="evidence" value="ECO:0007669"/>
    <property type="project" value="UniProtKB-KW"/>
</dbReference>
<evidence type="ECO:0000256" key="2">
    <source>
        <dbReference type="ARBA" id="ARBA00010992"/>
    </source>
</evidence>
<feature type="region of interest" description="Disordered" evidence="9">
    <location>
        <begin position="422"/>
        <end position="444"/>
    </location>
</feature>
<dbReference type="InterPro" id="IPR045262">
    <property type="entry name" value="STP/PLT_plant"/>
</dbReference>
<dbReference type="InterPro" id="IPR005828">
    <property type="entry name" value="MFS_sugar_transport-like"/>
</dbReference>
<evidence type="ECO:0000256" key="9">
    <source>
        <dbReference type="SAM" id="MobiDB-lite"/>
    </source>
</evidence>
<comment type="similarity">
    <text evidence="2">Belongs to the major facilitator superfamily. Sugar transporter (TC 2.A.1.1) family.</text>
</comment>
<gene>
    <name evidence="12" type="ORF">CB5_LOCUS31327</name>
</gene>
<keyword evidence="8 10" id="KW-0472">Membrane</keyword>
<keyword evidence="6" id="KW-0769">Symport</keyword>
<dbReference type="GO" id="GO:0016020">
    <property type="term" value="C:membrane"/>
    <property type="evidence" value="ECO:0007669"/>
    <property type="project" value="UniProtKB-SubCell"/>
</dbReference>
<dbReference type="InterPro" id="IPR036259">
    <property type="entry name" value="MFS_trans_sf"/>
</dbReference>
<evidence type="ECO:0000256" key="5">
    <source>
        <dbReference type="ARBA" id="ARBA00022692"/>
    </source>
</evidence>
<dbReference type="PROSITE" id="PS50850">
    <property type="entry name" value="MFS"/>
    <property type="match status" value="1"/>
</dbReference>
<evidence type="ECO:0000256" key="1">
    <source>
        <dbReference type="ARBA" id="ARBA00004141"/>
    </source>
</evidence>
<dbReference type="SUPFAM" id="SSF103473">
    <property type="entry name" value="MFS general substrate transporter"/>
    <property type="match status" value="1"/>
</dbReference>
<keyword evidence="4" id="KW-0762">Sugar transport</keyword>
<evidence type="ECO:0000313" key="12">
    <source>
        <dbReference type="EMBL" id="CAD1848116.1"/>
    </source>
</evidence>
<evidence type="ECO:0000256" key="8">
    <source>
        <dbReference type="ARBA" id="ARBA00023136"/>
    </source>
</evidence>
<accession>A0A6V7QZ52</accession>
<feature type="transmembrane region" description="Helical" evidence="10">
    <location>
        <begin position="483"/>
        <end position="502"/>
    </location>
</feature>
<dbReference type="Gene3D" id="1.20.1250.20">
    <property type="entry name" value="MFS general substrate transporter like domains"/>
    <property type="match status" value="2"/>
</dbReference>
<feature type="transmembrane region" description="Helical" evidence="10">
    <location>
        <begin position="508"/>
        <end position="529"/>
    </location>
</feature>
<evidence type="ECO:0000256" key="6">
    <source>
        <dbReference type="ARBA" id="ARBA00022847"/>
    </source>
</evidence>
<evidence type="ECO:0000256" key="10">
    <source>
        <dbReference type="SAM" id="Phobius"/>
    </source>
</evidence>